<keyword evidence="2" id="KW-1185">Reference proteome</keyword>
<proteinExistence type="predicted"/>
<reference evidence="1 2" key="1">
    <citation type="submission" date="2024-01" db="EMBL/GenBank/DDBJ databases">
        <authorList>
            <person name="Kunselman E."/>
        </authorList>
    </citation>
    <scope>NUCLEOTIDE SEQUENCE [LARGE SCALE GENOMIC DNA]</scope>
    <source>
        <strain evidence="1">2 abalone samples</strain>
    </source>
</reference>
<comment type="caution">
    <text evidence="1">The sequence shown here is derived from an EMBL/GenBank/DDBJ whole genome shotgun (WGS) entry which is preliminary data.</text>
</comment>
<sequence>MDYLAVVNWFFVALEEVEIAKDEKCPTETVTQQVKQLYVMKMIL</sequence>
<organism evidence="1 2">
    <name type="scientific">Candidatus Xenohaliotis californiensis</name>
    <dbReference type="NCBI Taxonomy" id="84677"/>
    <lineage>
        <taxon>Bacteria</taxon>
        <taxon>Pseudomonadati</taxon>
        <taxon>Pseudomonadota</taxon>
        <taxon>Alphaproteobacteria</taxon>
        <taxon>Rickettsiales</taxon>
        <taxon>Anaplasmataceae</taxon>
        <taxon>Candidatus Xenohaliotis</taxon>
    </lineage>
</organism>
<accession>A0ABM9N7D1</accession>
<protein>
    <submittedName>
        <fullName evidence="1">Uncharacterized protein</fullName>
    </submittedName>
</protein>
<gene>
    <name evidence="1" type="ORF">CAXC1_160010</name>
</gene>
<evidence type="ECO:0000313" key="1">
    <source>
        <dbReference type="EMBL" id="CAK8162480.1"/>
    </source>
</evidence>
<dbReference type="EMBL" id="CAWVOK010000007">
    <property type="protein sequence ID" value="CAK8162480.1"/>
    <property type="molecule type" value="Genomic_DNA"/>
</dbReference>
<name>A0ABM9N7D1_9RICK</name>
<dbReference type="Proteomes" id="UP001314181">
    <property type="component" value="Unassembled WGS sequence"/>
</dbReference>
<evidence type="ECO:0000313" key="2">
    <source>
        <dbReference type="Proteomes" id="UP001314181"/>
    </source>
</evidence>